<dbReference type="EMBL" id="AVPG01000040">
    <property type="protein sequence ID" value="KGX84372.1"/>
    <property type="molecule type" value="Genomic_DNA"/>
</dbReference>
<dbReference type="STRING" id="1385512.N784_13630"/>
<dbReference type="InterPro" id="IPR019667">
    <property type="entry name" value="Uncharacterised_YbaK"/>
</dbReference>
<proteinExistence type="predicted"/>
<keyword evidence="2" id="KW-1185">Reference proteome</keyword>
<dbReference type="AlphaFoldDB" id="A0A0A5HL67"/>
<dbReference type="eggNOG" id="ENOG5032QTK">
    <property type="taxonomic scope" value="Bacteria"/>
</dbReference>
<gene>
    <name evidence="1" type="ORF">N784_13630</name>
</gene>
<dbReference type="Proteomes" id="UP000030401">
    <property type="component" value="Unassembled WGS sequence"/>
</dbReference>
<evidence type="ECO:0000313" key="1">
    <source>
        <dbReference type="EMBL" id="KGX84372.1"/>
    </source>
</evidence>
<sequence length="147" mass="17778">MTVVPLDQVRLNKQMRFERNLLRELILEEVHQDVEVSFRFWFHSYYVYDTAIREEALEQAMEAFLLGAEASILKCNGQSEGAIREQYSEELSSMAEDFYDYLDYWQEATSRHGWFHIRAKDTCSAFFYRWWELGLKKGERRKRLRLD</sequence>
<comment type="caution">
    <text evidence="1">The sequence shown here is derived from an EMBL/GenBank/DDBJ whole genome shotgun (WGS) entry which is preliminary data.</text>
</comment>
<dbReference type="RefSeq" id="WP_036836363.1">
    <property type="nucleotide sequence ID" value="NZ_AVPG01000040.1"/>
</dbReference>
<dbReference type="Pfam" id="PF10730">
    <property type="entry name" value="DUF2521"/>
    <property type="match status" value="1"/>
</dbReference>
<evidence type="ECO:0000313" key="2">
    <source>
        <dbReference type="Proteomes" id="UP000030401"/>
    </source>
</evidence>
<evidence type="ECO:0008006" key="3">
    <source>
        <dbReference type="Google" id="ProtNLM"/>
    </source>
</evidence>
<accession>A0A0A5HL67</accession>
<dbReference type="OrthoDB" id="2915109at2"/>
<organism evidence="1 2">
    <name type="scientific">Pontibacillus litoralis JSM 072002</name>
    <dbReference type="NCBI Taxonomy" id="1385512"/>
    <lineage>
        <taxon>Bacteria</taxon>
        <taxon>Bacillati</taxon>
        <taxon>Bacillota</taxon>
        <taxon>Bacilli</taxon>
        <taxon>Bacillales</taxon>
        <taxon>Bacillaceae</taxon>
        <taxon>Pontibacillus</taxon>
    </lineage>
</organism>
<reference evidence="1 2" key="1">
    <citation type="submission" date="2013-08" db="EMBL/GenBank/DDBJ databases">
        <authorList>
            <person name="Huang J."/>
            <person name="Wang G."/>
        </authorList>
    </citation>
    <scope>NUCLEOTIDE SEQUENCE [LARGE SCALE GENOMIC DNA]</scope>
    <source>
        <strain evidence="1 2">JSM 072002</strain>
    </source>
</reference>
<protein>
    <recommendedName>
        <fullName evidence="3">DUF2521 family protein</fullName>
    </recommendedName>
</protein>
<name>A0A0A5HL67_9BACI</name>